<evidence type="ECO:0000256" key="3">
    <source>
        <dbReference type="RuleBase" id="RU362026"/>
    </source>
</evidence>
<gene>
    <name evidence="5" type="ORF">C5469_21055</name>
</gene>
<dbReference type="EMBL" id="PUJW01000040">
    <property type="protein sequence ID" value="NHB94487.1"/>
    <property type="molecule type" value="Genomic_DNA"/>
</dbReference>
<dbReference type="GO" id="GO:0008170">
    <property type="term" value="F:N-methyltransferase activity"/>
    <property type="evidence" value="ECO:0007669"/>
    <property type="project" value="InterPro"/>
</dbReference>
<evidence type="ECO:0000256" key="1">
    <source>
        <dbReference type="ARBA" id="ARBA00022603"/>
    </source>
</evidence>
<organism evidence="5 6">
    <name type="scientific">Photorhabdus cinerea</name>
    <dbReference type="NCBI Taxonomy" id="471575"/>
    <lineage>
        <taxon>Bacteria</taxon>
        <taxon>Pseudomonadati</taxon>
        <taxon>Pseudomonadota</taxon>
        <taxon>Gammaproteobacteria</taxon>
        <taxon>Enterobacterales</taxon>
        <taxon>Morganellaceae</taxon>
        <taxon>Photorhabdus</taxon>
    </lineage>
</organism>
<accession>A0A7X5TK10</accession>
<evidence type="ECO:0000256" key="2">
    <source>
        <dbReference type="ARBA" id="ARBA00022679"/>
    </source>
</evidence>
<reference evidence="5 6" key="1">
    <citation type="submission" date="2018-02" db="EMBL/GenBank/DDBJ databases">
        <authorList>
            <person name="Machado R.A."/>
        </authorList>
    </citation>
    <scope>NUCLEOTIDE SEQUENCE [LARGE SCALE GENOMIC DNA]</scope>
    <source>
        <strain evidence="5 6">DSM 19724</strain>
    </source>
</reference>
<dbReference type="SUPFAM" id="SSF53335">
    <property type="entry name" value="S-adenosyl-L-methionine-dependent methyltransferases"/>
    <property type="match status" value="1"/>
</dbReference>
<dbReference type="InterPro" id="IPR002941">
    <property type="entry name" value="DNA_methylase_N4/N6"/>
</dbReference>
<protein>
    <recommendedName>
        <fullName evidence="3">Methyltransferase</fullName>
        <ecNumber evidence="3">2.1.1.-</ecNumber>
    </recommendedName>
</protein>
<sequence>MNRDICIETDLGIYLWGDSLSVMRDIPDGSIDVVICSPPFEGDLNISDADRMGERFVDWFANFFNEFERLLPTHGVVAFELGGMWLADASGKSIQQSSFLRYLTSRGWKLIQELFYFNPQLLRPQPNVGLPRLPDSITPIWVVSRSYTGHYQIPVSEREPYAQYIRGNLLEFDTSNKYDQQYESFLAKRGESAYLDRWPSILPAFLIELLTVTGQTILDPFAGSGATCHAANRLERHWIGIERNKSLSLHVDAMFSDLT</sequence>
<name>A0A7X5TK10_9GAMM</name>
<keyword evidence="1" id="KW-0489">Methyltransferase</keyword>
<evidence type="ECO:0000259" key="4">
    <source>
        <dbReference type="Pfam" id="PF01555"/>
    </source>
</evidence>
<dbReference type="GO" id="GO:0032259">
    <property type="term" value="P:methylation"/>
    <property type="evidence" value="ECO:0007669"/>
    <property type="project" value="UniProtKB-KW"/>
</dbReference>
<dbReference type="Proteomes" id="UP000591844">
    <property type="component" value="Unassembled WGS sequence"/>
</dbReference>
<dbReference type="AlphaFoldDB" id="A0A7X5TK10"/>
<dbReference type="EC" id="2.1.1.-" evidence="3"/>
<keyword evidence="6" id="KW-1185">Reference proteome</keyword>
<feature type="domain" description="DNA methylase N-4/N-6" evidence="4">
    <location>
        <begin position="31"/>
        <end position="246"/>
    </location>
</feature>
<keyword evidence="2" id="KW-0808">Transferase</keyword>
<evidence type="ECO:0000313" key="6">
    <source>
        <dbReference type="Proteomes" id="UP000591844"/>
    </source>
</evidence>
<dbReference type="InterPro" id="IPR001091">
    <property type="entry name" value="RM_Methyltransferase"/>
</dbReference>
<dbReference type="GO" id="GO:0003677">
    <property type="term" value="F:DNA binding"/>
    <property type="evidence" value="ECO:0007669"/>
    <property type="project" value="InterPro"/>
</dbReference>
<comment type="similarity">
    <text evidence="3">Belongs to the N(4)/N(6)-methyltransferase family.</text>
</comment>
<dbReference type="PRINTS" id="PR00508">
    <property type="entry name" value="S21N4MTFRASE"/>
</dbReference>
<dbReference type="InterPro" id="IPR029063">
    <property type="entry name" value="SAM-dependent_MTases_sf"/>
</dbReference>
<dbReference type="RefSeq" id="WP_166310433.1">
    <property type="nucleotide sequence ID" value="NZ_CAWPIB010000040.1"/>
</dbReference>
<dbReference type="Gene3D" id="3.40.50.150">
    <property type="entry name" value="Vaccinia Virus protein VP39"/>
    <property type="match status" value="1"/>
</dbReference>
<evidence type="ECO:0000313" key="5">
    <source>
        <dbReference type="EMBL" id="NHB94487.1"/>
    </source>
</evidence>
<comment type="caution">
    <text evidence="5">The sequence shown here is derived from an EMBL/GenBank/DDBJ whole genome shotgun (WGS) entry which is preliminary data.</text>
</comment>
<proteinExistence type="inferred from homology"/>
<dbReference type="Pfam" id="PF01555">
    <property type="entry name" value="N6_N4_Mtase"/>
    <property type="match status" value="1"/>
</dbReference>